<dbReference type="HOGENOM" id="CLU_005122_1_3_7"/>
<dbReference type="InterPro" id="IPR036101">
    <property type="entry name" value="CarD-like/TRCF_RID_sf"/>
</dbReference>
<dbReference type="PROSITE" id="PS51192">
    <property type="entry name" value="HELICASE_ATP_BIND_1"/>
    <property type="match status" value="1"/>
</dbReference>
<accession>Q2LRR3</accession>
<dbReference type="SMART" id="SM01058">
    <property type="entry name" value="CarD_TRCF"/>
    <property type="match status" value="1"/>
</dbReference>
<dbReference type="FunCoup" id="Q2LRR3">
    <property type="interactions" value="430"/>
</dbReference>
<dbReference type="Pfam" id="PF00270">
    <property type="entry name" value="DEAD"/>
    <property type="match status" value="1"/>
</dbReference>
<organism evidence="12 13">
    <name type="scientific">Syntrophus aciditrophicus (strain SB)</name>
    <dbReference type="NCBI Taxonomy" id="56780"/>
    <lineage>
        <taxon>Bacteria</taxon>
        <taxon>Pseudomonadati</taxon>
        <taxon>Thermodesulfobacteriota</taxon>
        <taxon>Syntrophia</taxon>
        <taxon>Syntrophales</taxon>
        <taxon>Syntrophaceae</taxon>
        <taxon>Syntrophus</taxon>
    </lineage>
</organism>
<evidence type="ECO:0000256" key="9">
    <source>
        <dbReference type="HAMAP-Rule" id="MF_00969"/>
    </source>
</evidence>
<name>Q2LRR3_SYNAS</name>
<evidence type="ECO:0000256" key="4">
    <source>
        <dbReference type="ARBA" id="ARBA00022801"/>
    </source>
</evidence>
<dbReference type="eggNOG" id="COG1197">
    <property type="taxonomic scope" value="Bacteria"/>
</dbReference>
<keyword evidence="13" id="KW-1185">Reference proteome</keyword>
<sequence>MRKIISLQRGPAAPVLRMLRERIEGGVERLSVNRLHGSANAFLIAALSEQLGRPLVVLSPTEKEARETFQDLSLFLGSGKVLLYPPWDIQTTDMFALQRDVELVRMEVLARLLTDEPAVIVASLKALMQKVVPRSILDAYLEILAPGSEVPRDELVAKLVAGGYQRMTLVEDKGEFSLRGHVLDIFPPLEDSPLRLEFDGDDLESLRAFDPASQRSTGRREAFVLSPAREVILSEERRQRALQNIRYRAAALELPRNVRDRLSETIDAGLSTSFNPLFLPLFYESLAPTSPDSPTENATATQAVRLGTFFDYLPGNCFVVLDDALAIENAGERIENEIDRCLLKAEREGKFYLEREASYVTKDAFIKDLRRFQRMILEGLALGRLTEYASGNGEKTQASQYESLPLPLATDPELGDLHRGPGGEETLLAPLVEHIRRWLQEGMLVAFLCSGKEDLQRMRHLLGNYELPVRTPEGSLISEAFLHSGPGVLSLREGRLSRSFLFPDLKLAAISEEELFGKKITGRRIRSAREGYFLRSFGDLKEGDYVVHKEHGIGLYQGLQKLSVGGIENDFLLINYQSGDKLYLPIDRLDQISRYIGPEGYVPKVDKLGGTSWDTVRERVKKSIQEVAEELVAIYAAREVMERRSFAPPDAVYEEFSAAFPYDETPDQARAIEDIHADMNSAKPMDRLICGDAGFGKTEVAMRSAFRTAMDGRQTAVLVPTTILAEQHCQTFSSRMKDYPIRIEALNRFKSKAEQSSVLEGLRKGQVDIVIGTHRLLQKDVTFKNLGLVIVDEEQRFGVAHKEKLKKLRTLVDVLTLTATPIPRTLHLSLVGIRDLSIINTPPEDRQTIKTYVLEFNEETIREAIRRELARNGQVFFLHDRVRSIYTMARLVEKLVPEADIGVVHGQMKPREIEDVMGRFLRKECNVLVCTTIIGSGLDIPTANTILVNRADRFGLAQLYQIRGRVGRSSEEAYAYLLVPKGVLLSRDAQKRLQVIMDFSEPGSGFRIASSDMEIRGGGNLLGTSQSGHVSAVGYELYTELMEQTIREIKGETIPEEEIVPEINLGLPAFIPEEYMADVHRRLVTYKRISMADSNEELEEIRDELADCFGYLPPEVTNLLEVIRLRNRLKAIRVKKMGYDTKQMFLFFSADTPVEPERILSLARKKLKGLRLTPDCKIYIPMPGLKGSEILEKAGEVLRLLS</sequence>
<evidence type="ECO:0000256" key="1">
    <source>
        <dbReference type="ARBA" id="ARBA00022490"/>
    </source>
</evidence>
<dbReference type="SUPFAM" id="SSF143517">
    <property type="entry name" value="TRCF domain-like"/>
    <property type="match status" value="1"/>
</dbReference>
<dbReference type="InterPro" id="IPR004576">
    <property type="entry name" value="Mfd"/>
</dbReference>
<dbReference type="Gene3D" id="3.40.50.300">
    <property type="entry name" value="P-loop containing nucleotide triphosphate hydrolases"/>
    <property type="match status" value="2"/>
</dbReference>
<dbReference type="Pfam" id="PF17757">
    <property type="entry name" value="UvrB_inter"/>
    <property type="match status" value="1"/>
</dbReference>
<dbReference type="PANTHER" id="PTHR47964">
    <property type="entry name" value="ATP-DEPENDENT DNA HELICASE HOMOLOG RECG, CHLOROPLASTIC"/>
    <property type="match status" value="1"/>
</dbReference>
<dbReference type="GO" id="GO:0005737">
    <property type="term" value="C:cytoplasm"/>
    <property type="evidence" value="ECO:0007669"/>
    <property type="project" value="UniProtKB-SubCell"/>
</dbReference>
<evidence type="ECO:0000256" key="3">
    <source>
        <dbReference type="ARBA" id="ARBA00022763"/>
    </source>
</evidence>
<dbReference type="Gene3D" id="2.40.10.170">
    <property type="match status" value="1"/>
</dbReference>
<gene>
    <name evidence="9" type="primary">mfd</name>
    <name evidence="12" type="ORF">SYN_02759</name>
</gene>
<dbReference type="GO" id="GO:0003678">
    <property type="term" value="F:DNA helicase activity"/>
    <property type="evidence" value="ECO:0007669"/>
    <property type="project" value="TreeGrafter"/>
</dbReference>
<dbReference type="EC" id="3.6.4.-" evidence="9"/>
<dbReference type="InParanoid" id="Q2LRR3"/>
<dbReference type="InterPro" id="IPR041471">
    <property type="entry name" value="UvrB_inter"/>
</dbReference>
<dbReference type="InterPro" id="IPR014001">
    <property type="entry name" value="Helicase_ATP-bd"/>
</dbReference>
<dbReference type="InterPro" id="IPR027417">
    <property type="entry name" value="P-loop_NTPase"/>
</dbReference>
<dbReference type="Proteomes" id="UP000001933">
    <property type="component" value="Chromosome"/>
</dbReference>
<comment type="similarity">
    <text evidence="9">In the C-terminal section; belongs to the helicase family. RecG subfamily.</text>
</comment>
<keyword evidence="1 9" id="KW-0963">Cytoplasm</keyword>
<dbReference type="EMBL" id="CP000252">
    <property type="protein sequence ID" value="ABC76774.1"/>
    <property type="molecule type" value="Genomic_DNA"/>
</dbReference>
<dbReference type="HAMAP" id="MF_00969">
    <property type="entry name" value="TRCF"/>
    <property type="match status" value="1"/>
</dbReference>
<reference evidence="12 13" key="1">
    <citation type="journal article" date="2007" name="Proc. Natl. Acad. Sci. U.S.A.">
        <title>The genome of Syntrophus aciditrophicus: life at the thermodynamic limit of microbial growth.</title>
        <authorList>
            <person name="McInerney M.J."/>
            <person name="Rohlin L."/>
            <person name="Mouttaki H."/>
            <person name="Kim U."/>
            <person name="Krupp R.S."/>
            <person name="Rios-Hernandez L."/>
            <person name="Sieber J."/>
            <person name="Struchtemeyer C.G."/>
            <person name="Bhattacharyya A."/>
            <person name="Campbell J.W."/>
            <person name="Gunsalus R.P."/>
        </authorList>
    </citation>
    <scope>NUCLEOTIDE SEQUENCE [LARGE SCALE GENOMIC DNA]</scope>
    <source>
        <strain evidence="12 13">SB</strain>
    </source>
</reference>
<keyword evidence="2 9" id="KW-0547">Nucleotide-binding</keyword>
<protein>
    <recommendedName>
        <fullName evidence="9">Transcription-repair-coupling factor</fullName>
        <shortName evidence="9">TRCF</shortName>
        <ecNumber evidence="9">3.6.4.-</ecNumber>
    </recommendedName>
</protein>
<dbReference type="Gene3D" id="3.30.2060.10">
    <property type="entry name" value="Penicillin-binding protein 1b domain"/>
    <property type="match status" value="1"/>
</dbReference>
<dbReference type="GO" id="GO:0000716">
    <property type="term" value="P:transcription-coupled nucleotide-excision repair, DNA damage recognition"/>
    <property type="evidence" value="ECO:0007669"/>
    <property type="project" value="UniProtKB-UniRule"/>
</dbReference>
<dbReference type="SMART" id="SM00490">
    <property type="entry name" value="HELICc"/>
    <property type="match status" value="1"/>
</dbReference>
<keyword evidence="3 9" id="KW-0227">DNA damage</keyword>
<dbReference type="InterPro" id="IPR003711">
    <property type="entry name" value="CarD-like/TRCF_RID"/>
</dbReference>
<dbReference type="GO" id="GO:0006355">
    <property type="term" value="P:regulation of DNA-templated transcription"/>
    <property type="evidence" value="ECO:0007669"/>
    <property type="project" value="UniProtKB-UniRule"/>
</dbReference>
<evidence type="ECO:0000313" key="12">
    <source>
        <dbReference type="EMBL" id="ABC76774.1"/>
    </source>
</evidence>
<dbReference type="KEGG" id="sat:SYN_02759"/>
<feature type="domain" description="Helicase ATP-binding" evidence="10">
    <location>
        <begin position="678"/>
        <end position="839"/>
    </location>
</feature>
<dbReference type="SUPFAM" id="SSF52540">
    <property type="entry name" value="P-loop containing nucleoside triphosphate hydrolases"/>
    <property type="match status" value="4"/>
</dbReference>
<dbReference type="GO" id="GO:0003684">
    <property type="term" value="F:damaged DNA binding"/>
    <property type="evidence" value="ECO:0007669"/>
    <property type="project" value="InterPro"/>
</dbReference>
<dbReference type="Pfam" id="PF03461">
    <property type="entry name" value="TRCF"/>
    <property type="match status" value="1"/>
</dbReference>
<dbReference type="InterPro" id="IPR011545">
    <property type="entry name" value="DEAD/DEAH_box_helicase_dom"/>
</dbReference>
<dbReference type="SMART" id="SM00982">
    <property type="entry name" value="TRCF"/>
    <property type="match status" value="1"/>
</dbReference>
<dbReference type="CDD" id="cd17991">
    <property type="entry name" value="DEXHc_TRCF"/>
    <property type="match status" value="1"/>
</dbReference>
<keyword evidence="5" id="KW-0347">Helicase</keyword>
<dbReference type="SUPFAM" id="SSF141259">
    <property type="entry name" value="CarD-like"/>
    <property type="match status" value="1"/>
</dbReference>
<evidence type="ECO:0000259" key="10">
    <source>
        <dbReference type="PROSITE" id="PS51192"/>
    </source>
</evidence>
<comment type="function">
    <text evidence="9">Couples transcription and DNA repair by recognizing RNA polymerase (RNAP) stalled at DNA lesions. Mediates ATP-dependent release of RNAP and its truncated transcript from the DNA, and recruitment of nucleotide excision repair machinery to the damaged site.</text>
</comment>
<dbReference type="Pfam" id="PF00271">
    <property type="entry name" value="Helicase_C"/>
    <property type="match status" value="1"/>
</dbReference>
<dbReference type="InterPro" id="IPR037235">
    <property type="entry name" value="TRCF-like_C_D7"/>
</dbReference>
<evidence type="ECO:0000256" key="8">
    <source>
        <dbReference type="ARBA" id="ARBA00023204"/>
    </source>
</evidence>
<dbReference type="InterPro" id="IPR047112">
    <property type="entry name" value="RecG/Mfd"/>
</dbReference>
<dbReference type="GO" id="GO:0005524">
    <property type="term" value="F:ATP binding"/>
    <property type="evidence" value="ECO:0007669"/>
    <property type="project" value="UniProtKB-UniRule"/>
</dbReference>
<dbReference type="AlphaFoldDB" id="Q2LRR3"/>
<keyword evidence="6 9" id="KW-0067">ATP-binding</keyword>
<keyword evidence="4 9" id="KW-0378">Hydrolase</keyword>
<dbReference type="InterPro" id="IPR001650">
    <property type="entry name" value="Helicase_C-like"/>
</dbReference>
<proteinExistence type="inferred from homology"/>
<dbReference type="GO" id="GO:0016787">
    <property type="term" value="F:hydrolase activity"/>
    <property type="evidence" value="ECO:0007669"/>
    <property type="project" value="UniProtKB-KW"/>
</dbReference>
<evidence type="ECO:0000313" key="13">
    <source>
        <dbReference type="Proteomes" id="UP000001933"/>
    </source>
</evidence>
<dbReference type="NCBIfam" id="TIGR00580">
    <property type="entry name" value="mfd"/>
    <property type="match status" value="1"/>
</dbReference>
<dbReference type="InterPro" id="IPR005118">
    <property type="entry name" value="TRCF_C"/>
</dbReference>
<dbReference type="Gene3D" id="3.90.1150.50">
    <property type="entry name" value="Transcription-repair-coupling factor, D7 domain"/>
    <property type="match status" value="1"/>
</dbReference>
<evidence type="ECO:0000256" key="7">
    <source>
        <dbReference type="ARBA" id="ARBA00023125"/>
    </source>
</evidence>
<comment type="similarity">
    <text evidence="9">In the N-terminal section; belongs to the UvrB family.</text>
</comment>
<evidence type="ECO:0000256" key="5">
    <source>
        <dbReference type="ARBA" id="ARBA00022806"/>
    </source>
</evidence>
<dbReference type="PANTHER" id="PTHR47964:SF1">
    <property type="entry name" value="ATP-DEPENDENT DNA HELICASE HOMOLOG RECG, CHLOROPLASTIC"/>
    <property type="match status" value="1"/>
</dbReference>
<comment type="subcellular location">
    <subcellularLocation>
        <location evidence="9">Cytoplasm</location>
    </subcellularLocation>
</comment>
<dbReference type="Gene3D" id="3.40.50.11180">
    <property type="match status" value="1"/>
</dbReference>
<evidence type="ECO:0000256" key="6">
    <source>
        <dbReference type="ARBA" id="ARBA00022840"/>
    </source>
</evidence>
<dbReference type="STRING" id="56780.SYN_02759"/>
<evidence type="ECO:0000259" key="11">
    <source>
        <dbReference type="PROSITE" id="PS51194"/>
    </source>
</evidence>
<keyword evidence="8 9" id="KW-0234">DNA repair</keyword>
<keyword evidence="7 9" id="KW-0238">DNA-binding</keyword>
<dbReference type="PROSITE" id="PS51194">
    <property type="entry name" value="HELICASE_CTER"/>
    <property type="match status" value="1"/>
</dbReference>
<dbReference type="SMART" id="SM00487">
    <property type="entry name" value="DEXDc"/>
    <property type="match status" value="1"/>
</dbReference>
<dbReference type="Pfam" id="PF02559">
    <property type="entry name" value="CarD_TRCF_RID"/>
    <property type="match status" value="1"/>
</dbReference>
<feature type="domain" description="Helicase C-terminal" evidence="11">
    <location>
        <begin position="848"/>
        <end position="1014"/>
    </location>
</feature>
<evidence type="ECO:0000256" key="2">
    <source>
        <dbReference type="ARBA" id="ARBA00022741"/>
    </source>
</evidence>